<reference evidence="1" key="1">
    <citation type="submission" date="2021-05" db="EMBL/GenBank/DDBJ databases">
        <authorList>
            <person name="Scholz U."/>
            <person name="Mascher M."/>
            <person name="Fiebig A."/>
        </authorList>
    </citation>
    <scope>NUCLEOTIDE SEQUENCE [LARGE SCALE GENOMIC DNA]</scope>
</reference>
<name>A0ACD5VAV3_AVESA</name>
<dbReference type="Proteomes" id="UP001732700">
    <property type="component" value="Chromosome 2D"/>
</dbReference>
<keyword evidence="2" id="KW-1185">Reference proteome</keyword>
<dbReference type="EnsemblPlants" id="AVESA.00010b.r2.2DG0391980.1">
    <property type="protein sequence ID" value="AVESA.00010b.r2.2DG0391980.1.CDS.1"/>
    <property type="gene ID" value="AVESA.00010b.r2.2DG0391980"/>
</dbReference>
<reference evidence="1" key="2">
    <citation type="submission" date="2025-09" db="UniProtKB">
        <authorList>
            <consortium name="EnsemblPlants"/>
        </authorList>
    </citation>
    <scope>IDENTIFICATION</scope>
</reference>
<evidence type="ECO:0000313" key="2">
    <source>
        <dbReference type="Proteomes" id="UP001732700"/>
    </source>
</evidence>
<evidence type="ECO:0000313" key="1">
    <source>
        <dbReference type="EnsemblPlants" id="AVESA.00010b.r2.2DG0391980.1.CDS.1"/>
    </source>
</evidence>
<accession>A0ACD5VAV3</accession>
<proteinExistence type="predicted"/>
<organism evidence="1 2">
    <name type="scientific">Avena sativa</name>
    <name type="common">Oat</name>
    <dbReference type="NCBI Taxonomy" id="4498"/>
    <lineage>
        <taxon>Eukaryota</taxon>
        <taxon>Viridiplantae</taxon>
        <taxon>Streptophyta</taxon>
        <taxon>Embryophyta</taxon>
        <taxon>Tracheophyta</taxon>
        <taxon>Spermatophyta</taxon>
        <taxon>Magnoliopsida</taxon>
        <taxon>Liliopsida</taxon>
        <taxon>Poales</taxon>
        <taxon>Poaceae</taxon>
        <taxon>BOP clade</taxon>
        <taxon>Pooideae</taxon>
        <taxon>Poodae</taxon>
        <taxon>Poeae</taxon>
        <taxon>Poeae Chloroplast Group 1 (Aveneae type)</taxon>
        <taxon>Aveninae</taxon>
        <taxon>Avena</taxon>
    </lineage>
</organism>
<protein>
    <submittedName>
        <fullName evidence="1">Uncharacterized protein</fullName>
    </submittedName>
</protein>
<sequence>MSIPHQRPCSPAAAPPLEDENLLPEILLRLPPHPCSLPRVSAVCKRWRLLVSDPGFVRRFRRHHRRNPLPLLGFLGQGSEEFVFHPTMEPPNRVPPGRFSMLPEARFRSKILGSRHGLVLMFDQKMKEALVWDPISGGHHSLAVPPGFETSRTPIEGTMLRAMGDAHHHFQVVLVGAANQQRHTRFFACIYSSETGLWSDLISTLLPLGAYIYSIGIPAVLAGDSLYWMLGRTSCALLEIDLDRQSLAVIYLPQDIFAICNPTNFTAMPEGGGLGLLIMSHWTAYLWKLNTDCDGAASWVLGRTIELGKLLSMNLEQEGQFLMLTGFAESSNVALIYTAIGLFMVQLESLQFKKIATRSTVSWHHPFESIYAAGNSIPFTLRVLKKRLFLDSWFMECCSLPFVLSK</sequence>